<reference evidence="3" key="1">
    <citation type="submission" date="2016-10" db="EMBL/GenBank/DDBJ databases">
        <authorList>
            <person name="Varghese N."/>
            <person name="Submissions S."/>
        </authorList>
    </citation>
    <scope>NUCLEOTIDE SEQUENCE [LARGE SCALE GENOMIC DNA]</scope>
    <source>
        <strain evidence="3">DSM 17038</strain>
    </source>
</reference>
<sequence length="188" mass="20707">MQISGVIPILLNIILSEQQDQKQGQIARELLAAKETAKAAEVLTKGTAQEAPAQHARGHEASDPLLLPLPLKTPLYPETQFYVLRKQGEQKKEQNAAAEESGVVFSLSTHSMGSLFFYLTVKEDAINIACHAESEQFAARLAAHSGELKEQVQKTGFKQVIFRCTVLDPQIKQLMSGLKNPVMLDQKV</sequence>
<dbReference type="AlphaFoldDB" id="A0A1I2WNN9"/>
<evidence type="ECO:0000313" key="3">
    <source>
        <dbReference type="Proteomes" id="UP000199337"/>
    </source>
</evidence>
<name>A0A1I2WNN9_9FIRM</name>
<dbReference type="InterPro" id="IPR021136">
    <property type="entry name" value="Flagellar_hook_control-like_C"/>
</dbReference>
<dbReference type="STRING" id="341036.SAMN05660649_03532"/>
<accession>A0A1I2WNN9</accession>
<gene>
    <name evidence="2" type="ORF">SAMN05660649_03532</name>
</gene>
<dbReference type="Proteomes" id="UP000199337">
    <property type="component" value="Unassembled WGS sequence"/>
</dbReference>
<keyword evidence="3" id="KW-1185">Reference proteome</keyword>
<dbReference type="EMBL" id="FOOX01000014">
    <property type="protein sequence ID" value="SFH02287.1"/>
    <property type="molecule type" value="Genomic_DNA"/>
</dbReference>
<evidence type="ECO:0000259" key="1">
    <source>
        <dbReference type="Pfam" id="PF02120"/>
    </source>
</evidence>
<dbReference type="RefSeq" id="WP_092472762.1">
    <property type="nucleotide sequence ID" value="NZ_FOOX01000014.1"/>
</dbReference>
<dbReference type="OrthoDB" id="1807596at2"/>
<feature type="domain" description="Flagellar hook-length control protein-like C-terminal" evidence="1">
    <location>
        <begin position="90"/>
        <end position="166"/>
    </location>
</feature>
<proteinExistence type="predicted"/>
<protein>
    <submittedName>
        <fullName evidence="2">Hook-length control protein FliK</fullName>
    </submittedName>
</protein>
<organism evidence="2 3">
    <name type="scientific">Desulfotruncus arcticus DSM 17038</name>
    <dbReference type="NCBI Taxonomy" id="1121424"/>
    <lineage>
        <taxon>Bacteria</taxon>
        <taxon>Bacillati</taxon>
        <taxon>Bacillota</taxon>
        <taxon>Clostridia</taxon>
        <taxon>Eubacteriales</taxon>
        <taxon>Desulfallaceae</taxon>
        <taxon>Desulfotruncus</taxon>
    </lineage>
</organism>
<dbReference type="Pfam" id="PF02120">
    <property type="entry name" value="Flg_hook"/>
    <property type="match status" value="1"/>
</dbReference>
<evidence type="ECO:0000313" key="2">
    <source>
        <dbReference type="EMBL" id="SFH02287.1"/>
    </source>
</evidence>